<accession>A0A0C2J9V7</accession>
<evidence type="ECO:0000313" key="3">
    <source>
        <dbReference type="Proteomes" id="UP000031668"/>
    </source>
</evidence>
<protein>
    <submittedName>
        <fullName evidence="2">Uncharacterized protein</fullName>
    </submittedName>
</protein>
<name>A0A0C2J9V7_THEKT</name>
<dbReference type="EMBL" id="JWZT01000354">
    <property type="protein sequence ID" value="KII74599.1"/>
    <property type="molecule type" value="Genomic_DNA"/>
</dbReference>
<evidence type="ECO:0000256" key="1">
    <source>
        <dbReference type="SAM" id="MobiDB-lite"/>
    </source>
</evidence>
<dbReference type="Proteomes" id="UP000031668">
    <property type="component" value="Unassembled WGS sequence"/>
</dbReference>
<evidence type="ECO:0000313" key="2">
    <source>
        <dbReference type="EMBL" id="KII74599.1"/>
    </source>
</evidence>
<reference evidence="2 3" key="1">
    <citation type="journal article" date="2014" name="Genome Biol. Evol.">
        <title>The genome of the myxosporean Thelohanellus kitauei shows adaptations to nutrient acquisition within its fish host.</title>
        <authorList>
            <person name="Yang Y."/>
            <person name="Xiong J."/>
            <person name="Zhou Z."/>
            <person name="Huo F."/>
            <person name="Miao W."/>
            <person name="Ran C."/>
            <person name="Liu Y."/>
            <person name="Zhang J."/>
            <person name="Feng J."/>
            <person name="Wang M."/>
            <person name="Wang M."/>
            <person name="Wang L."/>
            <person name="Yao B."/>
        </authorList>
    </citation>
    <scope>NUCLEOTIDE SEQUENCE [LARGE SCALE GENOMIC DNA]</scope>
    <source>
        <strain evidence="2">Wuqing</strain>
    </source>
</reference>
<sequence length="103" mass="12004">MTLDILGTRTCSKEDSTSSSDELVFRNLLAKLRERVLIKAQVLTIYQVYDIITPHNRELHNANFVIIRKDSYRKALRPLKEGPYNTAHDEEEDLHKITPLLRL</sequence>
<organism evidence="2 3">
    <name type="scientific">Thelohanellus kitauei</name>
    <name type="common">Myxosporean</name>
    <dbReference type="NCBI Taxonomy" id="669202"/>
    <lineage>
        <taxon>Eukaryota</taxon>
        <taxon>Metazoa</taxon>
        <taxon>Cnidaria</taxon>
        <taxon>Myxozoa</taxon>
        <taxon>Myxosporea</taxon>
        <taxon>Bivalvulida</taxon>
        <taxon>Platysporina</taxon>
        <taxon>Myxobolidae</taxon>
        <taxon>Thelohanellus</taxon>
    </lineage>
</organism>
<comment type="caution">
    <text evidence="2">The sequence shown here is derived from an EMBL/GenBank/DDBJ whole genome shotgun (WGS) entry which is preliminary data.</text>
</comment>
<feature type="region of interest" description="Disordered" evidence="1">
    <location>
        <begin position="1"/>
        <end position="20"/>
    </location>
</feature>
<dbReference type="AlphaFoldDB" id="A0A0C2J9V7"/>
<proteinExistence type="predicted"/>
<gene>
    <name evidence="2" type="ORF">RF11_03548</name>
</gene>
<keyword evidence="3" id="KW-1185">Reference proteome</keyword>